<gene>
    <name evidence="3" type="ORF">DW270_15040</name>
    <name evidence="2" type="ORF">DWX36_11915</name>
    <name evidence="1" type="ORF">G4958_04585</name>
</gene>
<reference evidence="1" key="2">
    <citation type="journal article" date="2020" name="Cell Host Microbe">
        <title>Functional and Genomic Variation between Human-Derived Isolates of Lachnospiraceae Reveals Inter- and Intra-Species Diversity.</title>
        <authorList>
            <person name="Sorbara M.T."/>
            <person name="Littmann E.R."/>
            <person name="Fontana E."/>
            <person name="Moody T.U."/>
            <person name="Kohout C.E."/>
            <person name="Gjonbalaj M."/>
            <person name="Eaton V."/>
            <person name="Seok R."/>
            <person name="Leiner I.M."/>
            <person name="Pamer E.G."/>
        </authorList>
    </citation>
    <scope>NUCLEOTIDE SEQUENCE</scope>
    <source>
        <strain evidence="1">MSK.22.53</strain>
    </source>
</reference>
<organism evidence="2 4">
    <name type="scientific">Mediterraneibacter gnavus</name>
    <name type="common">Ruminococcus gnavus</name>
    <dbReference type="NCBI Taxonomy" id="33038"/>
    <lineage>
        <taxon>Bacteria</taxon>
        <taxon>Bacillati</taxon>
        <taxon>Bacillota</taxon>
        <taxon>Clostridia</taxon>
        <taxon>Lachnospirales</taxon>
        <taxon>Lachnospiraceae</taxon>
        <taxon>Mediterraneibacter</taxon>
    </lineage>
</organism>
<name>A0A2N5NYI1_MEDGN</name>
<reference evidence="1" key="3">
    <citation type="submission" date="2020-02" db="EMBL/GenBank/DDBJ databases">
        <authorList>
            <person name="Littmann E."/>
            <person name="Sorbara M."/>
        </authorList>
    </citation>
    <scope>NUCLEOTIDE SEQUENCE</scope>
    <source>
        <strain evidence="1">MSK.22.53</strain>
    </source>
</reference>
<dbReference type="EMBL" id="QRIA01000030">
    <property type="protein sequence ID" value="RHG14597.1"/>
    <property type="molecule type" value="Genomic_DNA"/>
</dbReference>
<dbReference type="RefSeq" id="WP_004842326.1">
    <property type="nucleotide sequence ID" value="NZ_AP031446.1"/>
</dbReference>
<accession>A0A2N5NYI1</accession>
<evidence type="ECO:0000313" key="1">
    <source>
        <dbReference type="EMBL" id="NSI18646.1"/>
    </source>
</evidence>
<sequence length="724" mass="84081">MTGNRIRDSKRNPFFQVKVKDGKYSTENQVSYYGKKLPDDTFSFDVSNQKVQANLDEFGTIRHITFFHGNYLMESKPGVWVAKDFVQEHQLSVSVKWNGQTEKLCEHTKYVETDLAENLFPRCRHYFPWGEVTILATAPITAKGKRLSCLLYEVTVKNTGREAAEMTVCLPALYEKKYSDTRNVLMITAESGTYQDVSFTLQPMEQKRVSLLFGDPNRYQDIEMFLSKDTDFWMEQTLQYFRSLTGELKMEEDAMAGMLLQRAYQQAFGAFAMSGENEILGSNWGTYPVTPHVWNKDMYYSSLPFTLTEPELCKKCILWFAKYGIKYKGTKFEGGVFHSLSNSLSVIMLSGAYYEYFGEKEFFQQHPKLYKKMKAILQTVLESREENEPYLYRTTWISDAYALGKYHTGTNLCVYRSFMALARIAEEVFGEKSYAEMLRSEAGKTRKDIERYMTAKGLFGTQYLEGISGIAEEKKECDSAEKYQKEMLDQGLQFITDVNHDGEICLRMHDGEESDTTLMKYYKYQSEEQDTLKQYGQFTGSRENPTYSELSRGIKWGNQSGATFPGYISILNGAAEKENWSGDEGRFRELERLIDLDGSWWWWPYKIGAQTGDVVRMNSCGKCGWGAGIFFILFITEFLGIEYDAPKAVFRIHPKRFIGGFCWKNMRIGNARFDISVRYEHHMAEFSMKNRSTFPVYVEMKKNQKKLIHPNNEEKWSQDYEFIK</sequence>
<evidence type="ECO:0000313" key="5">
    <source>
        <dbReference type="Proteomes" id="UP000285697"/>
    </source>
</evidence>
<dbReference type="SUPFAM" id="SSF48208">
    <property type="entry name" value="Six-hairpin glycosidases"/>
    <property type="match status" value="1"/>
</dbReference>
<dbReference type="InterPro" id="IPR008928">
    <property type="entry name" value="6-hairpin_glycosidase_sf"/>
</dbReference>
<dbReference type="Proteomes" id="UP000285697">
    <property type="component" value="Unassembled WGS sequence"/>
</dbReference>
<dbReference type="AlphaFoldDB" id="A0A2N5NYI1"/>
<dbReference type="EMBL" id="JAAIRM010000005">
    <property type="protein sequence ID" value="NSI18646.1"/>
    <property type="molecule type" value="Genomic_DNA"/>
</dbReference>
<dbReference type="InterPro" id="IPR012341">
    <property type="entry name" value="6hp_glycosidase-like_sf"/>
</dbReference>
<dbReference type="Proteomes" id="UP001296643">
    <property type="component" value="Unassembled WGS sequence"/>
</dbReference>
<evidence type="ECO:0000313" key="2">
    <source>
        <dbReference type="EMBL" id="RGT37621.1"/>
    </source>
</evidence>
<proteinExistence type="predicted"/>
<dbReference type="EMBL" id="QRWQ01000011">
    <property type="protein sequence ID" value="RGT37621.1"/>
    <property type="molecule type" value="Genomic_DNA"/>
</dbReference>
<protein>
    <submittedName>
        <fullName evidence="2">Uncharacterized protein</fullName>
    </submittedName>
</protein>
<evidence type="ECO:0000313" key="3">
    <source>
        <dbReference type="EMBL" id="RHG14597.1"/>
    </source>
</evidence>
<dbReference type="Proteomes" id="UP000283834">
    <property type="component" value="Unassembled WGS sequence"/>
</dbReference>
<dbReference type="Gene3D" id="1.50.10.10">
    <property type="match status" value="1"/>
</dbReference>
<evidence type="ECO:0000313" key="4">
    <source>
        <dbReference type="Proteomes" id="UP000283834"/>
    </source>
</evidence>
<comment type="caution">
    <text evidence="2">The sequence shown here is derived from an EMBL/GenBank/DDBJ whole genome shotgun (WGS) entry which is preliminary data.</text>
</comment>
<reference evidence="4 5" key="1">
    <citation type="submission" date="2018-08" db="EMBL/GenBank/DDBJ databases">
        <title>A genome reference for cultivated species of the human gut microbiota.</title>
        <authorList>
            <person name="Zou Y."/>
            <person name="Xue W."/>
            <person name="Luo G."/>
        </authorList>
    </citation>
    <scope>NUCLEOTIDE SEQUENCE [LARGE SCALE GENOMIC DNA]</scope>
    <source>
        <strain evidence="2 4">AF19-16AC</strain>
        <strain evidence="3 5">AM22-7AC</strain>
    </source>
</reference>
<dbReference type="GeneID" id="57433760"/>
<dbReference type="GO" id="GO:0005975">
    <property type="term" value="P:carbohydrate metabolic process"/>
    <property type="evidence" value="ECO:0007669"/>
    <property type="project" value="InterPro"/>
</dbReference>